<dbReference type="GO" id="GO:0005886">
    <property type="term" value="C:plasma membrane"/>
    <property type="evidence" value="ECO:0007669"/>
    <property type="project" value="UniProtKB-SubCell"/>
</dbReference>
<comment type="subunit">
    <text evidence="13">Interacts (via loop 2 of the three-fingered Ly-6 domain) with Sh/shaker; this interaction may stabilize both components of the complex and may be required for targeting or retention of Sh/shaker to neural cell projections. Interacts (via loop 2 of the three-fingered Ly-6 domain) with nAChRalpha3 and potentially other nicotinic acetylcholine receptors; this interaction is required for antagonism of nicotinic acetylcholine receptors.</text>
</comment>
<dbReference type="OMA" id="CNIMAIT"/>
<evidence type="ECO:0000256" key="1">
    <source>
        <dbReference type="ARBA" id="ARBA00004471"/>
    </source>
</evidence>
<evidence type="ECO:0000256" key="3">
    <source>
        <dbReference type="ARBA" id="ARBA00022475"/>
    </source>
</evidence>
<keyword evidence="7" id="KW-0325">Glycoprotein</keyword>
<dbReference type="GO" id="GO:0045121">
    <property type="term" value="C:membrane raft"/>
    <property type="evidence" value="ECO:0007669"/>
    <property type="project" value="UniProtKB-SubCell"/>
</dbReference>
<dbReference type="GO" id="GO:0032222">
    <property type="term" value="P:regulation of synaptic transmission, cholinergic"/>
    <property type="evidence" value="ECO:0007669"/>
    <property type="project" value="InterPro"/>
</dbReference>
<dbReference type="OrthoDB" id="10046582at2759"/>
<keyword evidence="16" id="KW-1185">Reference proteome</keyword>
<evidence type="ECO:0000256" key="4">
    <source>
        <dbReference type="ARBA" id="ARBA00022729"/>
    </source>
</evidence>
<sequence>EAIQCYQCDSNEDQSCPSERPFDRNLNALVDCNSFEARTPGTFCMKITQQSPGWQGWKKVTRRCGSRSDTGVAWGCRWEYEENGVWKEVCYCEDRDGCNAASNMSISLGLLLVLPLLFKCFL</sequence>
<evidence type="ECO:0000256" key="11">
    <source>
        <dbReference type="ARBA" id="ARBA00044561"/>
    </source>
</evidence>
<dbReference type="InterPro" id="IPR031424">
    <property type="entry name" value="QVR-like"/>
</dbReference>
<dbReference type="FunCoup" id="R7T886">
    <property type="interactions" value="172"/>
</dbReference>
<gene>
    <name evidence="14" type="ORF">CAPTEDRAFT_211703</name>
</gene>
<feature type="non-terminal residue" evidence="14">
    <location>
        <position position="1"/>
    </location>
</feature>
<evidence type="ECO:0000313" key="14">
    <source>
        <dbReference type="EMBL" id="ELT89658.1"/>
    </source>
</evidence>
<evidence type="ECO:0000256" key="9">
    <source>
        <dbReference type="ARBA" id="ARBA00044499"/>
    </source>
</evidence>
<reference evidence="16" key="1">
    <citation type="submission" date="2012-12" db="EMBL/GenBank/DDBJ databases">
        <authorList>
            <person name="Hellsten U."/>
            <person name="Grimwood J."/>
            <person name="Chapman J.A."/>
            <person name="Shapiro H."/>
            <person name="Aerts A."/>
            <person name="Otillar R.P."/>
            <person name="Terry A.Y."/>
            <person name="Boore J.L."/>
            <person name="Simakov O."/>
            <person name="Marletaz F."/>
            <person name="Cho S.-J."/>
            <person name="Edsinger-Gonzales E."/>
            <person name="Havlak P."/>
            <person name="Kuo D.-H."/>
            <person name="Larsson T."/>
            <person name="Lv J."/>
            <person name="Arendt D."/>
            <person name="Savage R."/>
            <person name="Osoegawa K."/>
            <person name="de Jong P."/>
            <person name="Lindberg D.R."/>
            <person name="Seaver E.C."/>
            <person name="Weisblat D.A."/>
            <person name="Putnam N.H."/>
            <person name="Grigoriev I.V."/>
            <person name="Rokhsar D.S."/>
        </authorList>
    </citation>
    <scope>NUCLEOTIDE SEQUENCE</scope>
    <source>
        <strain evidence="16">I ESC-2004</strain>
    </source>
</reference>
<evidence type="ECO:0000313" key="15">
    <source>
        <dbReference type="EnsemblMetazoa" id="CapteP211703"/>
    </source>
</evidence>
<dbReference type="GO" id="GO:0048511">
    <property type="term" value="P:rhythmic process"/>
    <property type="evidence" value="ECO:0007669"/>
    <property type="project" value="UniProtKB-KW"/>
</dbReference>
<evidence type="ECO:0000256" key="6">
    <source>
        <dbReference type="ARBA" id="ARBA00023157"/>
    </source>
</evidence>
<dbReference type="Proteomes" id="UP000014760">
    <property type="component" value="Unassembled WGS sequence"/>
</dbReference>
<dbReference type="HOGENOM" id="CLU_126345_0_0_1"/>
<comment type="similarity">
    <text evidence="2">Belongs to the quiver family.</text>
</comment>
<evidence type="ECO:0000256" key="7">
    <source>
        <dbReference type="ARBA" id="ARBA00023180"/>
    </source>
</evidence>
<evidence type="ECO:0000256" key="8">
    <source>
        <dbReference type="ARBA" id="ARBA00031037"/>
    </source>
</evidence>
<keyword evidence="4" id="KW-0732">Signal</keyword>
<organism evidence="14">
    <name type="scientific">Capitella teleta</name>
    <name type="common">Polychaete worm</name>
    <dbReference type="NCBI Taxonomy" id="283909"/>
    <lineage>
        <taxon>Eukaryota</taxon>
        <taxon>Metazoa</taxon>
        <taxon>Spiralia</taxon>
        <taxon>Lophotrochozoa</taxon>
        <taxon>Annelida</taxon>
        <taxon>Polychaeta</taxon>
        <taxon>Sedentaria</taxon>
        <taxon>Scolecida</taxon>
        <taxon>Capitellidae</taxon>
        <taxon>Capitella</taxon>
    </lineage>
</organism>
<comment type="subcellular location">
    <subcellularLocation>
        <location evidence="1">Cell membrane</location>
        <topology evidence="1">Lipid-anchor</topology>
        <topology evidence="1">GPI-anchor</topology>
        <orientation evidence="1">Extracellular side</orientation>
    </subcellularLocation>
    <subcellularLocation>
        <location evidence="9">Membrane raft</location>
        <topology evidence="9">Lipid-anchor</topology>
        <topology evidence="9">GPI-anchor</topology>
        <orientation evidence="9">Extracellular side</orientation>
    </subcellularLocation>
</comment>
<dbReference type="PANTHER" id="PTHR33562">
    <property type="entry name" value="ATILLA, ISOFORM B-RELATED-RELATED"/>
    <property type="match status" value="1"/>
</dbReference>
<dbReference type="GO" id="GO:0030431">
    <property type="term" value="P:sleep"/>
    <property type="evidence" value="ECO:0007669"/>
    <property type="project" value="InterPro"/>
</dbReference>
<evidence type="ECO:0000256" key="2">
    <source>
        <dbReference type="ARBA" id="ARBA00010522"/>
    </source>
</evidence>
<protein>
    <recommendedName>
        <fullName evidence="10">UPAR/Ly6 domain-containing protein qvr</fullName>
    </recommendedName>
    <alternativeName>
        <fullName evidence="11">Protein quiver</fullName>
    </alternativeName>
    <alternativeName>
        <fullName evidence="8">Protein sleepless</fullName>
    </alternativeName>
</protein>
<dbReference type="EnsemblMetazoa" id="CapteT211703">
    <property type="protein sequence ID" value="CapteP211703"/>
    <property type="gene ID" value="CapteG211703"/>
</dbReference>
<dbReference type="STRING" id="283909.R7T886"/>
<reference evidence="14 16" key="2">
    <citation type="journal article" date="2013" name="Nature">
        <title>Insights into bilaterian evolution from three spiralian genomes.</title>
        <authorList>
            <person name="Simakov O."/>
            <person name="Marletaz F."/>
            <person name="Cho S.J."/>
            <person name="Edsinger-Gonzales E."/>
            <person name="Havlak P."/>
            <person name="Hellsten U."/>
            <person name="Kuo D.H."/>
            <person name="Larsson T."/>
            <person name="Lv J."/>
            <person name="Arendt D."/>
            <person name="Savage R."/>
            <person name="Osoegawa K."/>
            <person name="de Jong P."/>
            <person name="Grimwood J."/>
            <person name="Chapman J.A."/>
            <person name="Shapiro H."/>
            <person name="Aerts A."/>
            <person name="Otillar R.P."/>
            <person name="Terry A.Y."/>
            <person name="Boore J.L."/>
            <person name="Grigoriev I.V."/>
            <person name="Lindberg D.R."/>
            <person name="Seaver E.C."/>
            <person name="Weisblat D.A."/>
            <person name="Putnam N.H."/>
            <person name="Rokhsar D.S."/>
        </authorList>
    </citation>
    <scope>NUCLEOTIDE SEQUENCE</scope>
    <source>
        <strain evidence="14 16">I ESC-2004</strain>
    </source>
</reference>
<keyword evidence="3" id="KW-0472">Membrane</keyword>
<evidence type="ECO:0000256" key="5">
    <source>
        <dbReference type="ARBA" id="ARBA00023108"/>
    </source>
</evidence>
<dbReference type="EMBL" id="KB311237">
    <property type="protein sequence ID" value="ELT89658.1"/>
    <property type="molecule type" value="Genomic_DNA"/>
</dbReference>
<keyword evidence="3" id="KW-1003">Cell membrane</keyword>
<evidence type="ECO:0000256" key="10">
    <source>
        <dbReference type="ARBA" id="ARBA00044524"/>
    </source>
</evidence>
<comment type="function">
    <text evidence="12">Bifunctional regulator of neuronal activity in the mushroom body, and possibly other regions of the brain, that acts as a signaling molecule required for homeostatic regulation of sleep under normal conditions and after sleep deprivation. Reduces neuronal excitability by enhancing Sh/shaker K(+) channel activity; possibly by stabilizing Sh/shaker to increase protein levels, accelerating its activation kinetics, slowing C-type inactivation and enhancing recovery from inactivation. Specifically affects the A-type K(+) current. Antagonizes nicotinic acetylcholine receptors (nAChRs) to reduce synaptic transmission, possibly by preventing their localization to the cell surface. Required for regulation of neuromuscular excitability and plasticity at neuromuscular junctions.</text>
</comment>
<keyword evidence="5" id="KW-0090">Biological rhythms</keyword>
<dbReference type="AlphaFoldDB" id="R7T886"/>
<dbReference type="EMBL" id="AMQN01032462">
    <property type="status" value="NOT_ANNOTATED_CDS"/>
    <property type="molecule type" value="Genomic_DNA"/>
</dbReference>
<proteinExistence type="inferred from homology"/>
<name>R7T886_CAPTE</name>
<keyword evidence="6" id="KW-1015">Disulfide bond</keyword>
<reference evidence="15" key="3">
    <citation type="submission" date="2015-06" db="UniProtKB">
        <authorList>
            <consortium name="EnsemblMetazoa"/>
        </authorList>
    </citation>
    <scope>IDENTIFICATION</scope>
</reference>
<accession>R7T886</accession>
<evidence type="ECO:0000313" key="16">
    <source>
        <dbReference type="Proteomes" id="UP000014760"/>
    </source>
</evidence>
<evidence type="ECO:0000256" key="12">
    <source>
        <dbReference type="ARBA" id="ARBA00045788"/>
    </source>
</evidence>
<evidence type="ECO:0000256" key="13">
    <source>
        <dbReference type="ARBA" id="ARBA00046769"/>
    </source>
</evidence>
<dbReference type="InterPro" id="IPR050975">
    <property type="entry name" value="Sleep_regulator"/>
</dbReference>
<dbReference type="Pfam" id="PF17064">
    <property type="entry name" value="QVR"/>
    <property type="match status" value="1"/>
</dbReference>
<dbReference type="PANTHER" id="PTHR33562:SF31">
    <property type="entry name" value="PROTEIN QUIVER"/>
    <property type="match status" value="1"/>
</dbReference>